<reference evidence="2 3" key="1">
    <citation type="submission" date="2020-08" db="EMBL/GenBank/DDBJ databases">
        <title>Genomic Encyclopedia of Type Strains, Phase IV (KMG-IV): sequencing the most valuable type-strain genomes for metagenomic binning, comparative biology and taxonomic classification.</title>
        <authorList>
            <person name="Goeker M."/>
        </authorList>
    </citation>
    <scope>NUCLEOTIDE SEQUENCE [LARGE SCALE GENOMIC DNA]</scope>
    <source>
        <strain evidence="2 3">DSM 25622</strain>
    </source>
</reference>
<comment type="caution">
    <text evidence="2">The sequence shown here is derived from an EMBL/GenBank/DDBJ whole genome shotgun (WGS) entry which is preliminary data.</text>
</comment>
<dbReference type="EMBL" id="JACIJD010000001">
    <property type="protein sequence ID" value="MBB5692215.1"/>
    <property type="molecule type" value="Genomic_DNA"/>
</dbReference>
<name>A0A840XUJ3_9PROT</name>
<evidence type="ECO:0000313" key="3">
    <source>
        <dbReference type="Proteomes" id="UP000580654"/>
    </source>
</evidence>
<organism evidence="2 3">
    <name type="scientific">Muricoccus pecuniae</name>
    <dbReference type="NCBI Taxonomy" id="693023"/>
    <lineage>
        <taxon>Bacteria</taxon>
        <taxon>Pseudomonadati</taxon>
        <taxon>Pseudomonadota</taxon>
        <taxon>Alphaproteobacteria</taxon>
        <taxon>Acetobacterales</taxon>
        <taxon>Roseomonadaceae</taxon>
        <taxon>Muricoccus</taxon>
    </lineage>
</organism>
<dbReference type="RefSeq" id="WP_184512940.1">
    <property type="nucleotide sequence ID" value="NZ_JACIJD010000001.1"/>
</dbReference>
<dbReference type="AlphaFoldDB" id="A0A840XUJ3"/>
<gene>
    <name evidence="2" type="ORF">FHS87_000226</name>
</gene>
<accession>A0A840XUJ3</accession>
<feature type="transmembrane region" description="Helical" evidence="1">
    <location>
        <begin position="55"/>
        <end position="75"/>
    </location>
</feature>
<keyword evidence="1" id="KW-1133">Transmembrane helix</keyword>
<keyword evidence="3" id="KW-1185">Reference proteome</keyword>
<sequence length="81" mass="8609">MYRPAAYWIVLILAAVPALHAAYELVEGISVLREAAPAVGAAATAGWEGEHLVRAVYSVVAAGVLFGLASIIRLLSERNEY</sequence>
<protein>
    <submittedName>
        <fullName evidence="2">Uncharacterized protein</fullName>
    </submittedName>
</protein>
<keyword evidence="1" id="KW-0812">Transmembrane</keyword>
<dbReference type="Proteomes" id="UP000580654">
    <property type="component" value="Unassembled WGS sequence"/>
</dbReference>
<keyword evidence="1" id="KW-0472">Membrane</keyword>
<evidence type="ECO:0000313" key="2">
    <source>
        <dbReference type="EMBL" id="MBB5692215.1"/>
    </source>
</evidence>
<evidence type="ECO:0000256" key="1">
    <source>
        <dbReference type="SAM" id="Phobius"/>
    </source>
</evidence>
<proteinExistence type="predicted"/>